<organism evidence="2 3">
    <name type="scientific">Aeromicrobium panaciterrae</name>
    <dbReference type="NCBI Taxonomy" id="363861"/>
    <lineage>
        <taxon>Bacteria</taxon>
        <taxon>Bacillati</taxon>
        <taxon>Actinomycetota</taxon>
        <taxon>Actinomycetes</taxon>
        <taxon>Propionibacteriales</taxon>
        <taxon>Nocardioidaceae</taxon>
        <taxon>Aeromicrobium</taxon>
    </lineage>
</organism>
<accession>A0ABU1ULU3</accession>
<dbReference type="Proteomes" id="UP001257739">
    <property type="component" value="Unassembled WGS sequence"/>
</dbReference>
<evidence type="ECO:0000259" key="1">
    <source>
        <dbReference type="Pfam" id="PF12680"/>
    </source>
</evidence>
<reference evidence="2 3" key="1">
    <citation type="submission" date="2023-07" db="EMBL/GenBank/DDBJ databases">
        <title>Sorghum-associated microbial communities from plants grown in Nebraska, USA.</title>
        <authorList>
            <person name="Schachtman D."/>
        </authorList>
    </citation>
    <scope>NUCLEOTIDE SEQUENCE [LARGE SCALE GENOMIC DNA]</scope>
    <source>
        <strain evidence="2 3">BE248</strain>
    </source>
</reference>
<evidence type="ECO:0000313" key="2">
    <source>
        <dbReference type="EMBL" id="MDR7086128.1"/>
    </source>
</evidence>
<dbReference type="InterPro" id="IPR037401">
    <property type="entry name" value="SnoaL-like"/>
</dbReference>
<name>A0ABU1ULU3_9ACTN</name>
<dbReference type="Gene3D" id="3.10.450.50">
    <property type="match status" value="1"/>
</dbReference>
<comment type="caution">
    <text evidence="2">The sequence shown here is derived from an EMBL/GenBank/DDBJ whole genome shotgun (WGS) entry which is preliminary data.</text>
</comment>
<dbReference type="Pfam" id="PF12680">
    <property type="entry name" value="SnoaL_2"/>
    <property type="match status" value="1"/>
</dbReference>
<dbReference type="EMBL" id="JAVDWH010000001">
    <property type="protein sequence ID" value="MDR7086128.1"/>
    <property type="molecule type" value="Genomic_DNA"/>
</dbReference>
<proteinExistence type="predicted"/>
<feature type="domain" description="SnoaL-like" evidence="1">
    <location>
        <begin position="3"/>
        <end position="104"/>
    </location>
</feature>
<protein>
    <submittedName>
        <fullName evidence="2">Ketosteroid isomerase-like protein</fullName>
    </submittedName>
</protein>
<keyword evidence="3" id="KW-1185">Reference proteome</keyword>
<gene>
    <name evidence="2" type="ORF">J2X11_000967</name>
</gene>
<dbReference type="InterPro" id="IPR032710">
    <property type="entry name" value="NTF2-like_dom_sf"/>
</dbReference>
<sequence length="122" mass="13309">MARRAMGAVEQGSREEWINLFAADATLEDPVDGSPGLTGTDAIANFWDTSIAMFEAVQFDVRRIHEAPGEAVVLAEISIRTPGGESAQYDAAIHYRVDDSGDISHLRAFWDLPDVMQQLSAT</sequence>
<dbReference type="SUPFAM" id="SSF54427">
    <property type="entry name" value="NTF2-like"/>
    <property type="match status" value="1"/>
</dbReference>
<evidence type="ECO:0000313" key="3">
    <source>
        <dbReference type="Proteomes" id="UP001257739"/>
    </source>
</evidence>
<dbReference type="RefSeq" id="WP_309967371.1">
    <property type="nucleotide sequence ID" value="NZ_JAVDWH010000001.1"/>
</dbReference>